<dbReference type="EMBL" id="ML004902">
    <property type="protein sequence ID" value="RKP28359.1"/>
    <property type="molecule type" value="Genomic_DNA"/>
</dbReference>
<sequence>MTDCIAAFPVLSGIGDPTLLGAILKTVHITADLVLVSTLLAGVRRNSGLTKLENESAIYYGKKYLNIGERAFDYTSAWLGSNDFFTRN</sequence>
<proteinExistence type="predicted"/>
<organism evidence="1 3">
    <name type="scientific">Metschnikowia bicuspidata</name>
    <dbReference type="NCBI Taxonomy" id="27322"/>
    <lineage>
        <taxon>Eukaryota</taxon>
        <taxon>Fungi</taxon>
        <taxon>Dikarya</taxon>
        <taxon>Ascomycota</taxon>
        <taxon>Saccharomycotina</taxon>
        <taxon>Pichiomycetes</taxon>
        <taxon>Metschnikowiaceae</taxon>
        <taxon>Metschnikowia</taxon>
    </lineage>
</organism>
<accession>A0A4V1J2F3</accession>
<name>A0A4V1J2F3_9ASCO</name>
<dbReference type="Proteomes" id="UP000268321">
    <property type="component" value="Unassembled WGS sequence"/>
</dbReference>
<dbReference type="AlphaFoldDB" id="A0A4V1J2F3"/>
<dbReference type="OrthoDB" id="16824at2759"/>
<evidence type="ECO:0000313" key="3">
    <source>
        <dbReference type="Proteomes" id="UP000268321"/>
    </source>
</evidence>
<dbReference type="InterPro" id="IPR013726">
    <property type="entry name" value="Mitofissin"/>
</dbReference>
<gene>
    <name evidence="2" type="ORF">METBISCDRAFT_26863</name>
    <name evidence="1" type="ORF">METBISCDRAFT_29217</name>
</gene>
<evidence type="ECO:0000313" key="2">
    <source>
        <dbReference type="EMBL" id="RKP31154.1"/>
    </source>
</evidence>
<dbReference type="EMBL" id="ML004446">
    <property type="protein sequence ID" value="RKP31154.1"/>
    <property type="molecule type" value="Genomic_DNA"/>
</dbReference>
<protein>
    <submittedName>
        <fullName evidence="1">DUF1748-domain-containing protein</fullName>
    </submittedName>
</protein>
<dbReference type="GO" id="GO:0005737">
    <property type="term" value="C:cytoplasm"/>
    <property type="evidence" value="ECO:0007669"/>
    <property type="project" value="TreeGrafter"/>
</dbReference>
<reference evidence="1" key="2">
    <citation type="submission" date="2018-08" db="EMBL/GenBank/DDBJ databases">
        <title>Leveraging single-cell genomics to expand the Fungal Tree of Life.</title>
        <authorList>
            <consortium name="DOE Joint Genome Institute"/>
            <person name="Ahrendt S.R."/>
            <person name="Quandt C.A."/>
            <person name="Ciobanu D."/>
            <person name="Clum A."/>
            <person name="Salamov A."/>
            <person name="Andreopoulos B."/>
            <person name="Cheng J.-F."/>
            <person name="Woyke T."/>
            <person name="Pelin A."/>
            <person name="Henrissat B."/>
            <person name="Reynolds N."/>
            <person name="Benny G.L."/>
            <person name="Smith M.E."/>
            <person name="James T.Y."/>
            <person name="Grigoriev I.V."/>
        </authorList>
    </citation>
    <scope>NUCLEOTIDE SEQUENCE</scope>
    <source>
        <strain evidence="1">Baker2002</strain>
    </source>
</reference>
<reference evidence="3" key="1">
    <citation type="journal article" date="2018" name="Nat. Microbiol.">
        <title>Leveraging single-cell genomics to expand the fungal tree of life.</title>
        <authorList>
            <person name="Ahrendt S.R."/>
            <person name="Quandt C.A."/>
            <person name="Ciobanu D."/>
            <person name="Clum A."/>
            <person name="Salamov A."/>
            <person name="Andreopoulos B."/>
            <person name="Cheng J.F."/>
            <person name="Woyke T."/>
            <person name="Pelin A."/>
            <person name="Henrissat B."/>
            <person name="Reynolds N.K."/>
            <person name="Benny G.L."/>
            <person name="Smith M.E."/>
            <person name="James T.Y."/>
            <person name="Grigoriev I.V."/>
        </authorList>
    </citation>
    <scope>NUCLEOTIDE SEQUENCE [LARGE SCALE GENOMIC DNA]</scope>
    <source>
        <strain evidence="3">Baker2002</strain>
    </source>
</reference>
<dbReference type="Pfam" id="PF08520">
    <property type="entry name" value="Mitofissin"/>
    <property type="match status" value="1"/>
</dbReference>
<keyword evidence="3" id="KW-1185">Reference proteome</keyword>
<dbReference type="PANTHER" id="PTHR28075">
    <property type="entry name" value="CHROMOSOME 16, WHOLE GENOME SHOTGUN SEQUENCE"/>
    <property type="match status" value="1"/>
</dbReference>
<evidence type="ECO:0000313" key="1">
    <source>
        <dbReference type="EMBL" id="RKP28359.1"/>
    </source>
</evidence>
<dbReference type="PANTHER" id="PTHR28075:SF1">
    <property type="entry name" value="DUF1748-DOMAIN-CONTAINING PROTEIN"/>
    <property type="match status" value="1"/>
</dbReference>